<gene>
    <name evidence="8" type="ORF">FC15_GL000040</name>
</gene>
<sequence length="137" mass="14879">MKNQGRFILGLLLALVVVIFAVLNVESVSINFGFAKVAMPLVLILLLSLVIGALIAFLLATGSNLSLKKQNKRLNLEVTQLKNDQQAAIEQQVAEFKAADQEHIAAQSKTIAELQAQLKELSDQKTDLASDHSQTQA</sequence>
<keyword evidence="1" id="KW-1003">Cell membrane</keyword>
<keyword evidence="2 6" id="KW-0812">Transmembrane</keyword>
<reference evidence="8 9" key="1">
    <citation type="journal article" date="2015" name="Genome Announc.">
        <title>Expanding the biotechnology potential of lactobacilli through comparative genomics of 213 strains and associated genera.</title>
        <authorList>
            <person name="Sun Z."/>
            <person name="Harris H.M."/>
            <person name="McCann A."/>
            <person name="Guo C."/>
            <person name="Argimon S."/>
            <person name="Zhang W."/>
            <person name="Yang X."/>
            <person name="Jeffery I.B."/>
            <person name="Cooney J.C."/>
            <person name="Kagawa T.F."/>
            <person name="Liu W."/>
            <person name="Song Y."/>
            <person name="Salvetti E."/>
            <person name="Wrobel A."/>
            <person name="Rasinkangas P."/>
            <person name="Parkhill J."/>
            <person name="Rea M.C."/>
            <person name="O'Sullivan O."/>
            <person name="Ritari J."/>
            <person name="Douillard F.P."/>
            <person name="Paul Ross R."/>
            <person name="Yang R."/>
            <person name="Briner A.E."/>
            <person name="Felis G.E."/>
            <person name="de Vos W.M."/>
            <person name="Barrangou R."/>
            <person name="Klaenhammer T.R."/>
            <person name="Caufield P.W."/>
            <person name="Cui Y."/>
            <person name="Zhang H."/>
            <person name="O'Toole P.W."/>
        </authorList>
    </citation>
    <scope>NUCLEOTIDE SEQUENCE [LARGE SCALE GENOMIC DNA]</scope>
    <source>
        <strain evidence="8 9">DSM 17758</strain>
    </source>
</reference>
<comment type="caution">
    <text evidence="8">The sequence shown here is derived from an EMBL/GenBank/DDBJ whole genome shotgun (WGS) entry which is preliminary data.</text>
</comment>
<evidence type="ECO:0000313" key="9">
    <source>
        <dbReference type="Proteomes" id="UP000051315"/>
    </source>
</evidence>
<dbReference type="PANTHER" id="PTHR41335">
    <property type="entry name" value="MEMBRANE PROTEIN-RELATED"/>
    <property type="match status" value="1"/>
</dbReference>
<dbReference type="GO" id="GO:0005886">
    <property type="term" value="C:plasma membrane"/>
    <property type="evidence" value="ECO:0007669"/>
    <property type="project" value="InterPro"/>
</dbReference>
<evidence type="ECO:0000259" key="7">
    <source>
        <dbReference type="Pfam" id="PF06305"/>
    </source>
</evidence>
<evidence type="ECO:0000256" key="2">
    <source>
        <dbReference type="ARBA" id="ARBA00022692"/>
    </source>
</evidence>
<feature type="coiled-coil region" evidence="5">
    <location>
        <begin position="64"/>
        <end position="131"/>
    </location>
</feature>
<proteinExistence type="predicted"/>
<evidence type="ECO:0000313" key="8">
    <source>
        <dbReference type="EMBL" id="KRM13936.1"/>
    </source>
</evidence>
<dbReference type="InterPro" id="IPR010445">
    <property type="entry name" value="LapA_dom"/>
</dbReference>
<keyword evidence="3 6" id="KW-1133">Transmembrane helix</keyword>
<evidence type="ECO:0000256" key="4">
    <source>
        <dbReference type="ARBA" id="ARBA00023136"/>
    </source>
</evidence>
<dbReference type="PANTHER" id="PTHR41335:SF1">
    <property type="entry name" value="MEMBRANE PROTEIN"/>
    <property type="match status" value="1"/>
</dbReference>
<accession>A0A0R1W7Q3</accession>
<keyword evidence="5" id="KW-0175">Coiled coil</keyword>
<dbReference type="RefSeq" id="WP_057822715.1">
    <property type="nucleotide sequence ID" value="NZ_AZFX01000001.1"/>
</dbReference>
<keyword evidence="4 6" id="KW-0472">Membrane</keyword>
<dbReference type="EMBL" id="AZFX01000001">
    <property type="protein sequence ID" value="KRM13936.1"/>
    <property type="molecule type" value="Genomic_DNA"/>
</dbReference>
<dbReference type="AlphaFoldDB" id="A0A0R1W7Q3"/>
<name>A0A0R1W7Q3_9LACO</name>
<feature type="transmembrane region" description="Helical" evidence="6">
    <location>
        <begin position="37"/>
        <end position="60"/>
    </location>
</feature>
<evidence type="ECO:0000256" key="3">
    <source>
        <dbReference type="ARBA" id="ARBA00022989"/>
    </source>
</evidence>
<evidence type="ECO:0000256" key="1">
    <source>
        <dbReference type="ARBA" id="ARBA00022475"/>
    </source>
</evidence>
<organism evidence="8 9">
    <name type="scientific">Lapidilactobacillus concavus DSM 17758</name>
    <dbReference type="NCBI Taxonomy" id="1423735"/>
    <lineage>
        <taxon>Bacteria</taxon>
        <taxon>Bacillati</taxon>
        <taxon>Bacillota</taxon>
        <taxon>Bacilli</taxon>
        <taxon>Lactobacillales</taxon>
        <taxon>Lactobacillaceae</taxon>
        <taxon>Lapidilactobacillus</taxon>
    </lineage>
</organism>
<protein>
    <recommendedName>
        <fullName evidence="7">Lipopolysaccharide assembly protein A domain-containing protein</fullName>
    </recommendedName>
</protein>
<dbReference type="PATRIC" id="fig|1423735.3.peg.40"/>
<dbReference type="STRING" id="1423735.FC15_GL000040"/>
<keyword evidence="9" id="KW-1185">Reference proteome</keyword>
<dbReference type="Pfam" id="PF06305">
    <property type="entry name" value="LapA_dom"/>
    <property type="match status" value="1"/>
</dbReference>
<evidence type="ECO:0000256" key="5">
    <source>
        <dbReference type="SAM" id="Coils"/>
    </source>
</evidence>
<feature type="domain" description="Lipopolysaccharide assembly protein A" evidence="7">
    <location>
        <begin position="24"/>
        <end position="84"/>
    </location>
</feature>
<evidence type="ECO:0000256" key="6">
    <source>
        <dbReference type="SAM" id="Phobius"/>
    </source>
</evidence>
<dbReference type="Proteomes" id="UP000051315">
    <property type="component" value="Unassembled WGS sequence"/>
</dbReference>